<dbReference type="Proteomes" id="UP000887576">
    <property type="component" value="Unplaced"/>
</dbReference>
<dbReference type="WBParaSite" id="JU765_v2.g4335.t1">
    <property type="protein sequence ID" value="JU765_v2.g4335.t1"/>
    <property type="gene ID" value="JU765_v2.g4335"/>
</dbReference>
<organism evidence="1 2">
    <name type="scientific">Panagrolaimus sp. JU765</name>
    <dbReference type="NCBI Taxonomy" id="591449"/>
    <lineage>
        <taxon>Eukaryota</taxon>
        <taxon>Metazoa</taxon>
        <taxon>Ecdysozoa</taxon>
        <taxon>Nematoda</taxon>
        <taxon>Chromadorea</taxon>
        <taxon>Rhabditida</taxon>
        <taxon>Tylenchina</taxon>
        <taxon>Panagrolaimomorpha</taxon>
        <taxon>Panagrolaimoidea</taxon>
        <taxon>Panagrolaimidae</taxon>
        <taxon>Panagrolaimus</taxon>
    </lineage>
</organism>
<evidence type="ECO:0000313" key="2">
    <source>
        <dbReference type="WBParaSite" id="JU765_v2.g4335.t1"/>
    </source>
</evidence>
<proteinExistence type="predicted"/>
<protein>
    <submittedName>
        <fullName evidence="2">Uncharacterized protein</fullName>
    </submittedName>
</protein>
<reference evidence="2" key="1">
    <citation type="submission" date="2022-11" db="UniProtKB">
        <authorList>
            <consortium name="WormBaseParasite"/>
        </authorList>
    </citation>
    <scope>IDENTIFICATION</scope>
</reference>
<evidence type="ECO:0000313" key="1">
    <source>
        <dbReference type="Proteomes" id="UP000887576"/>
    </source>
</evidence>
<accession>A0AC34R8H3</accession>
<name>A0AC34R8H3_9BILA</name>
<sequence length="210" mass="24649">MFTGANSLNFEENRYYPRRRPFQKIRKHEKIQRIGGFALESRKKRYATKSNDGFELLPSQMQLTPIGWVAKNVLGKVLELKNKTQTQYTPWQKAVGMARETSVRRKEIRRRAKARDEEYGESLAFRGMDNHLDPEDLMDMLDEKVDKRKLLKNLNKGNKDPTTKMLKFLREGMKLINVVFGKNISNFNERNMNVMSPRFFSVVPEDKGDD</sequence>